<dbReference type="SMART" id="SM00283">
    <property type="entry name" value="MA"/>
    <property type="match status" value="1"/>
</dbReference>
<feature type="domain" description="Methyl-accepting transducer" evidence="7">
    <location>
        <begin position="261"/>
        <end position="497"/>
    </location>
</feature>
<dbReference type="GO" id="GO:0006935">
    <property type="term" value="P:chemotaxis"/>
    <property type="evidence" value="ECO:0007669"/>
    <property type="project" value="UniProtKB-ARBA"/>
</dbReference>
<keyword evidence="6" id="KW-0812">Transmembrane</keyword>
<comment type="subcellular location">
    <subcellularLocation>
        <location evidence="1">Cell inner membrane</location>
        <topology evidence="1">Multi-pass membrane protein</topology>
    </subcellularLocation>
</comment>
<gene>
    <name evidence="10" type="ORF">AWOD_I_0364</name>
</gene>
<dbReference type="InterPro" id="IPR000727">
    <property type="entry name" value="T_SNARE_dom"/>
</dbReference>
<dbReference type="EMBL" id="LN554846">
    <property type="protein sequence ID" value="CED70459.1"/>
    <property type="molecule type" value="Genomic_DNA"/>
</dbReference>
<dbReference type="Proteomes" id="UP000032427">
    <property type="component" value="Chromosome 1"/>
</dbReference>
<feature type="domain" description="HAMP" evidence="9">
    <location>
        <begin position="204"/>
        <end position="256"/>
    </location>
</feature>
<dbReference type="CDD" id="cd11386">
    <property type="entry name" value="MCP_signal"/>
    <property type="match status" value="1"/>
</dbReference>
<dbReference type="AlphaFoldDB" id="A0A090KFQ4"/>
<evidence type="ECO:0000256" key="6">
    <source>
        <dbReference type="SAM" id="Phobius"/>
    </source>
</evidence>
<keyword evidence="2" id="KW-0997">Cell inner membrane</keyword>
<keyword evidence="6" id="KW-1133">Transmembrane helix</keyword>
<dbReference type="PATRIC" id="fig|80852.17.peg.371"/>
<dbReference type="GO" id="GO:0005886">
    <property type="term" value="C:plasma membrane"/>
    <property type="evidence" value="ECO:0007669"/>
    <property type="project" value="UniProtKB-SubCell"/>
</dbReference>
<dbReference type="HOGENOM" id="CLU_000445_107_18_6"/>
<feature type="transmembrane region" description="Helical" evidence="6">
    <location>
        <begin position="184"/>
        <end position="207"/>
    </location>
</feature>
<dbReference type="PROSITE" id="PS50192">
    <property type="entry name" value="T_SNARE"/>
    <property type="match status" value="1"/>
</dbReference>
<dbReference type="Pfam" id="PF00672">
    <property type="entry name" value="HAMP"/>
    <property type="match status" value="1"/>
</dbReference>
<dbReference type="SUPFAM" id="SSF58104">
    <property type="entry name" value="Methyl-accepting chemotaxis protein (MCP) signaling domain"/>
    <property type="match status" value="1"/>
</dbReference>
<sequence length="533" mass="58158">MTTIAFKPWERLVTDVKLVPKLILLMVFSTVLLVTKQLWDANTFYQSVITIQKERAQESAIANAELINGILNHKPGGKELAGEAISIQSKAWTEGNYIYVIDRESGKVFGHSRAQSISSLSDSIDNGSSLKQMLGSLSSQEAYSINDYTRYEFAKKVPNHNWVVVASQSAESAEQYYQDYLVQVIWQTLAMIAAFMVILLSASSIMLRQMKYLNTSMKQIAGQNLSEPVEMNCKDEFGDLARELNKTRLQLKSVVEAQLSASQELAGLTEVMTISMEGTKEAAQEEFAEIDQLATAMSEMSSTVQNVADNARNASAGTEQAQAQAKVGQEFVEGTIVKIQALSGDIAASAEVVNQVEERVVSISSVVETIRGISEQTNLLALNAAIEAARAGDAGRGFAVVADEVRNLAQSTQGATVEIQEMITQLQNSANQAVDLMEKSVVEAAEGVELVTNAGTELESIVNQVNNINEMNFQIASAADQQSSVATEMDQNLANVRELVEASVMVMTELTETSEEMQQNAEELEAKMKVFKI</sequence>
<evidence type="ECO:0000256" key="5">
    <source>
        <dbReference type="PROSITE-ProRule" id="PRU00284"/>
    </source>
</evidence>
<dbReference type="STRING" id="80852.AWOD_I_0364"/>
<dbReference type="GO" id="GO:0007165">
    <property type="term" value="P:signal transduction"/>
    <property type="evidence" value="ECO:0007669"/>
    <property type="project" value="UniProtKB-KW"/>
</dbReference>
<evidence type="ECO:0000259" key="7">
    <source>
        <dbReference type="PROSITE" id="PS50111"/>
    </source>
</evidence>
<dbReference type="CDD" id="cd06225">
    <property type="entry name" value="HAMP"/>
    <property type="match status" value="1"/>
</dbReference>
<dbReference type="PROSITE" id="PS50111">
    <property type="entry name" value="CHEMOTAXIS_TRANSDUC_2"/>
    <property type="match status" value="1"/>
</dbReference>
<dbReference type="GeneID" id="28539897"/>
<evidence type="ECO:0000259" key="9">
    <source>
        <dbReference type="PROSITE" id="PS50885"/>
    </source>
</evidence>
<organism evidence="10 11">
    <name type="scientific">Aliivibrio wodanis</name>
    <dbReference type="NCBI Taxonomy" id="80852"/>
    <lineage>
        <taxon>Bacteria</taxon>
        <taxon>Pseudomonadati</taxon>
        <taxon>Pseudomonadota</taxon>
        <taxon>Gammaproteobacteria</taxon>
        <taxon>Vibrionales</taxon>
        <taxon>Vibrionaceae</taxon>
        <taxon>Aliivibrio</taxon>
    </lineage>
</organism>
<dbReference type="PANTHER" id="PTHR32089">
    <property type="entry name" value="METHYL-ACCEPTING CHEMOTAXIS PROTEIN MCPB"/>
    <property type="match status" value="1"/>
</dbReference>
<comment type="similarity">
    <text evidence="4">Belongs to the methyl-accepting chemotaxis (MCP) protein family.</text>
</comment>
<dbReference type="PROSITE" id="PS50885">
    <property type="entry name" value="HAMP"/>
    <property type="match status" value="1"/>
</dbReference>
<evidence type="ECO:0000313" key="10">
    <source>
        <dbReference type="EMBL" id="CED70459.1"/>
    </source>
</evidence>
<dbReference type="FunFam" id="1.10.287.950:FF:000001">
    <property type="entry name" value="Methyl-accepting chemotaxis sensory transducer"/>
    <property type="match status" value="1"/>
</dbReference>
<accession>A0A090KFQ4</accession>
<evidence type="ECO:0000256" key="4">
    <source>
        <dbReference type="ARBA" id="ARBA00029447"/>
    </source>
</evidence>
<evidence type="ECO:0000259" key="8">
    <source>
        <dbReference type="PROSITE" id="PS50192"/>
    </source>
</evidence>
<proteinExistence type="inferred from homology"/>
<name>A0A090KFQ4_9GAMM</name>
<keyword evidence="2" id="KW-1003">Cell membrane</keyword>
<evidence type="ECO:0000313" key="11">
    <source>
        <dbReference type="Proteomes" id="UP000032427"/>
    </source>
</evidence>
<reference evidence="11" key="1">
    <citation type="submission" date="2014-09" db="EMBL/GenBank/DDBJ databases">
        <authorList>
            <person name="Hjerde E."/>
        </authorList>
    </citation>
    <scope>NUCLEOTIDE SEQUENCE [LARGE SCALE GENOMIC DNA]</scope>
    <source>
        <strain evidence="11">06/09/139</strain>
    </source>
</reference>
<dbReference type="SMART" id="SM00304">
    <property type="entry name" value="HAMP"/>
    <property type="match status" value="1"/>
</dbReference>
<keyword evidence="11" id="KW-1185">Reference proteome</keyword>
<dbReference type="InterPro" id="IPR004089">
    <property type="entry name" value="MCPsignal_dom"/>
</dbReference>
<evidence type="ECO:0000256" key="2">
    <source>
        <dbReference type="ARBA" id="ARBA00022519"/>
    </source>
</evidence>
<evidence type="ECO:0000256" key="3">
    <source>
        <dbReference type="ARBA" id="ARBA00023224"/>
    </source>
</evidence>
<dbReference type="PANTHER" id="PTHR32089:SF120">
    <property type="entry name" value="METHYL-ACCEPTING CHEMOTAXIS PROTEIN TLPQ"/>
    <property type="match status" value="1"/>
</dbReference>
<dbReference type="CDD" id="cd18774">
    <property type="entry name" value="PDC2_HK_sensor"/>
    <property type="match status" value="1"/>
</dbReference>
<dbReference type="Gene3D" id="1.10.287.950">
    <property type="entry name" value="Methyl-accepting chemotaxis protein"/>
    <property type="match status" value="1"/>
</dbReference>
<feature type="domain" description="T-SNARE coiled-coil homology" evidence="8">
    <location>
        <begin position="448"/>
        <end position="510"/>
    </location>
</feature>
<dbReference type="OrthoDB" id="2489132at2"/>
<protein>
    <submittedName>
        <fullName evidence="10">Methyl-accepting chemotaxis protein</fullName>
    </submittedName>
</protein>
<dbReference type="InterPro" id="IPR003660">
    <property type="entry name" value="HAMP_dom"/>
</dbReference>
<keyword evidence="6" id="KW-0472">Membrane</keyword>
<dbReference type="KEGG" id="awd:AWOD_I_0364"/>
<keyword evidence="3 5" id="KW-0807">Transducer</keyword>
<dbReference type="Pfam" id="PF00015">
    <property type="entry name" value="MCPsignal"/>
    <property type="match status" value="1"/>
</dbReference>
<evidence type="ECO:0000256" key="1">
    <source>
        <dbReference type="ARBA" id="ARBA00004429"/>
    </source>
</evidence>